<dbReference type="AlphaFoldDB" id="A0A380RUJ8"/>
<dbReference type="InterPro" id="IPR010667">
    <property type="entry name" value="Phage_T4_Gp19"/>
</dbReference>
<accession>A0A380RUJ8</accession>
<dbReference type="GO" id="GO:0005198">
    <property type="term" value="F:structural molecule activity"/>
    <property type="evidence" value="ECO:0007669"/>
    <property type="project" value="InterPro"/>
</dbReference>
<dbReference type="EMBL" id="UHJL01000001">
    <property type="protein sequence ID" value="SUQ19084.1"/>
    <property type="molecule type" value="Genomic_DNA"/>
</dbReference>
<dbReference type="NCBIfam" id="TIGR02241">
    <property type="entry name" value="conserved hypothetical phage tail region protein"/>
    <property type="match status" value="1"/>
</dbReference>
<protein>
    <submittedName>
        <fullName evidence="1">Conserved hypothetical phage tail region protein</fullName>
    </submittedName>
</protein>
<dbReference type="PANTHER" id="PTHR38009:SF1">
    <property type="entry name" value="CONSERVED HYPOTHETICAL PHAGE TAIL PROTEIN"/>
    <property type="match status" value="1"/>
</dbReference>
<dbReference type="Proteomes" id="UP000255423">
    <property type="component" value="Unassembled WGS sequence"/>
</dbReference>
<sequence length="153" mass="17390">MAPPDPVEWSIPVAFHFSVTIEKKSVSFSEVKGIDFELETDPVSSGGDSFAKYYLPKGKKYNDLVLSRGILKTGDEFFKWCNETLSSPPKKDYIKLKNLLVALLDENGQPIKTWIFKQAYPVKWSLSDFGAMKNEVVVETVHIKYNSFFIQQG</sequence>
<dbReference type="PANTHER" id="PTHR38009">
    <property type="entry name" value="CONSERVED HYPOTHETICAL PHAGE TAIL PROTEIN"/>
    <property type="match status" value="1"/>
</dbReference>
<reference evidence="1 2" key="1">
    <citation type="submission" date="2017-08" db="EMBL/GenBank/DDBJ databases">
        <authorList>
            <person name="de Groot N.N."/>
        </authorList>
    </citation>
    <scope>NUCLEOTIDE SEQUENCE [LARGE SCALE GENOMIC DNA]</scope>
    <source>
        <strain evidence="1 2">HM2</strain>
    </source>
</reference>
<dbReference type="InterPro" id="IPR011747">
    <property type="entry name" value="CHP02241"/>
</dbReference>
<proteinExistence type="predicted"/>
<dbReference type="Pfam" id="PF06841">
    <property type="entry name" value="Phage_T4_gp19"/>
    <property type="match status" value="1"/>
</dbReference>
<gene>
    <name evidence="1" type="ORF">SAMN05661053_0310</name>
</gene>
<evidence type="ECO:0000313" key="2">
    <source>
        <dbReference type="Proteomes" id="UP000255423"/>
    </source>
</evidence>
<organism evidence="1 2">
    <name type="scientific">Fibrobacter succinogenes</name>
    <name type="common">Bacteroides succinogenes</name>
    <dbReference type="NCBI Taxonomy" id="833"/>
    <lineage>
        <taxon>Bacteria</taxon>
        <taxon>Pseudomonadati</taxon>
        <taxon>Fibrobacterota</taxon>
        <taxon>Fibrobacteria</taxon>
        <taxon>Fibrobacterales</taxon>
        <taxon>Fibrobacteraceae</taxon>
        <taxon>Fibrobacter</taxon>
    </lineage>
</organism>
<dbReference type="RefSeq" id="WP_088659416.1">
    <property type="nucleotide sequence ID" value="NZ_UHJL01000001.1"/>
</dbReference>
<evidence type="ECO:0000313" key="1">
    <source>
        <dbReference type="EMBL" id="SUQ19084.1"/>
    </source>
</evidence>
<name>A0A380RUJ8_FIBSU</name>